<accession>A0A168E8P8</accession>
<dbReference type="PANTHER" id="PTHR39613">
    <property type="entry name" value="ANCHORED CELL WALL PROTEIN, PUTATIVE (AFU_ORTHOLOGUE AFUA_4G08960)-RELATED"/>
    <property type="match status" value="1"/>
</dbReference>
<evidence type="ECO:0000313" key="3">
    <source>
        <dbReference type="EMBL" id="KZZ98538.1"/>
    </source>
</evidence>
<dbReference type="Pfam" id="PF22799">
    <property type="entry name" value="PIR1-like_C"/>
    <property type="match status" value="1"/>
</dbReference>
<proteinExistence type="predicted"/>
<evidence type="ECO:0000313" key="4">
    <source>
        <dbReference type="Proteomes" id="UP000078544"/>
    </source>
</evidence>
<sequence length="323" mass="35192">MISFLFTAGVVSAAALVSRTGCDFHMRAVGSQSGPLGQVYGGQVRFGNLPQTTFYIDGGKIWDHQGRGCWWTPPTYVLQCDVNQEPEPGFGIGCDGRVSFRGQTTFYQCASGDWNQWNIYLHPYQGINCGEISLIADGCHTGCPPPASPPPPAVQPVHPPAHVCPADLHGPFEFPHLIVPLDRSNPGKAGGTSFFGEITPTISSVFNFDIPPADNGKTCSLIFLFPLQSQLETSSFTFSGDGRIRFWKLDGPATEGTSWYNRPRRAIRYGTTTVSPGHSYTITSFPCPGGQRISFELCNGGNTNLRYFQDLNPAPIGLYIRKC</sequence>
<dbReference type="InterPro" id="IPR018620">
    <property type="entry name" value="Ubiquitin3-bd_protein_But2_C"/>
</dbReference>
<feature type="domain" description="Cell wall mannoprotein PIR1-like C-terminal" evidence="2">
    <location>
        <begin position="59"/>
        <end position="132"/>
    </location>
</feature>
<organism evidence="3 4">
    <name type="scientific">Moelleriella libera RCEF 2490</name>
    <dbReference type="NCBI Taxonomy" id="1081109"/>
    <lineage>
        <taxon>Eukaryota</taxon>
        <taxon>Fungi</taxon>
        <taxon>Dikarya</taxon>
        <taxon>Ascomycota</taxon>
        <taxon>Pezizomycotina</taxon>
        <taxon>Sordariomycetes</taxon>
        <taxon>Hypocreomycetidae</taxon>
        <taxon>Hypocreales</taxon>
        <taxon>Clavicipitaceae</taxon>
        <taxon>Moelleriella</taxon>
    </lineage>
</organism>
<evidence type="ECO:0000259" key="2">
    <source>
        <dbReference type="Pfam" id="PF22799"/>
    </source>
</evidence>
<evidence type="ECO:0000259" key="1">
    <source>
        <dbReference type="Pfam" id="PF09792"/>
    </source>
</evidence>
<dbReference type="AlphaFoldDB" id="A0A168E8P8"/>
<dbReference type="PANTHER" id="PTHR39613:SF1">
    <property type="entry name" value="ANCHORED CELL WALL PROTEIN, PUTATIVE (AFU_ORTHOLOGUE AFUA_4G08960)-RELATED"/>
    <property type="match status" value="1"/>
</dbReference>
<comment type="caution">
    <text evidence="3">The sequence shown here is derived from an EMBL/GenBank/DDBJ whole genome shotgun (WGS) entry which is preliminary data.</text>
</comment>
<keyword evidence="4" id="KW-1185">Reference proteome</keyword>
<reference evidence="3 4" key="1">
    <citation type="journal article" date="2016" name="Genome Biol. Evol.">
        <title>Divergent and convergent evolution of fungal pathogenicity.</title>
        <authorList>
            <person name="Shang Y."/>
            <person name="Xiao G."/>
            <person name="Zheng P."/>
            <person name="Cen K."/>
            <person name="Zhan S."/>
            <person name="Wang C."/>
        </authorList>
    </citation>
    <scope>NUCLEOTIDE SEQUENCE [LARGE SCALE GENOMIC DNA]</scope>
    <source>
        <strain evidence="3 4">RCEF 2490</strain>
    </source>
</reference>
<dbReference type="EMBL" id="AZGY01000005">
    <property type="protein sequence ID" value="KZZ98538.1"/>
    <property type="molecule type" value="Genomic_DNA"/>
</dbReference>
<dbReference type="OrthoDB" id="4657524at2759"/>
<protein>
    <submittedName>
        <fullName evidence="3">GPI anchored cell wall protein</fullName>
    </submittedName>
</protein>
<name>A0A168E8P8_9HYPO</name>
<dbReference type="Proteomes" id="UP000078544">
    <property type="component" value="Unassembled WGS sequence"/>
</dbReference>
<dbReference type="InterPro" id="IPR054508">
    <property type="entry name" value="PIR1-like_C"/>
</dbReference>
<feature type="domain" description="Ubiquitin 3 binding protein But2 C-terminal" evidence="1">
    <location>
        <begin position="173"/>
        <end position="313"/>
    </location>
</feature>
<gene>
    <name evidence="3" type="ORF">AAL_03056</name>
</gene>
<dbReference type="Pfam" id="PF09792">
    <property type="entry name" value="But2"/>
    <property type="match status" value="1"/>
</dbReference>
<dbReference type="STRING" id="1081109.A0A168E8P8"/>